<dbReference type="PRINTS" id="PR00459">
    <property type="entry name" value="ASPEROXIDASE"/>
</dbReference>
<dbReference type="InterPro" id="IPR010255">
    <property type="entry name" value="Haem_peroxidase_sf"/>
</dbReference>
<dbReference type="GO" id="GO:0020037">
    <property type="term" value="F:heme binding"/>
    <property type="evidence" value="ECO:0007669"/>
    <property type="project" value="InterPro"/>
</dbReference>
<dbReference type="CDD" id="cd00691">
    <property type="entry name" value="ascorbate_peroxidase"/>
    <property type="match status" value="2"/>
</dbReference>
<feature type="domain" description="Plant heme peroxidase family profile" evidence="4">
    <location>
        <begin position="347"/>
        <end position="628"/>
    </location>
</feature>
<dbReference type="FunFam" id="1.10.520.10:FF:000007">
    <property type="entry name" value="L-ascorbate peroxidase S chloroplastic/mitochondrial"/>
    <property type="match status" value="2"/>
</dbReference>
<evidence type="ECO:0000256" key="3">
    <source>
        <dbReference type="SAM" id="MobiDB-lite"/>
    </source>
</evidence>
<dbReference type="GO" id="GO:0042744">
    <property type="term" value="P:hydrogen peroxide catabolic process"/>
    <property type="evidence" value="ECO:0007669"/>
    <property type="project" value="TreeGrafter"/>
</dbReference>
<evidence type="ECO:0000259" key="4">
    <source>
        <dbReference type="PROSITE" id="PS50873"/>
    </source>
</evidence>
<dbReference type="VEuPathDB" id="CryptoDB:Vbra_15383"/>
<dbReference type="InterPro" id="IPR044831">
    <property type="entry name" value="Ccp1-like"/>
</dbReference>
<dbReference type="GO" id="GO:0000302">
    <property type="term" value="P:response to reactive oxygen species"/>
    <property type="evidence" value="ECO:0007669"/>
    <property type="project" value="TreeGrafter"/>
</dbReference>
<dbReference type="InterPro" id="IPR002207">
    <property type="entry name" value="Peroxidase_I"/>
</dbReference>
<proteinExistence type="inferred from homology"/>
<name>A0A0G4FGS3_VITBC</name>
<dbReference type="EMBL" id="CDMY01000436">
    <property type="protein sequence ID" value="CEM12648.1"/>
    <property type="molecule type" value="Genomic_DNA"/>
</dbReference>
<organism evidence="5 6">
    <name type="scientific">Vitrella brassicaformis (strain CCMP3155)</name>
    <dbReference type="NCBI Taxonomy" id="1169540"/>
    <lineage>
        <taxon>Eukaryota</taxon>
        <taxon>Sar</taxon>
        <taxon>Alveolata</taxon>
        <taxon>Colpodellida</taxon>
        <taxon>Vitrellaceae</taxon>
        <taxon>Vitrella</taxon>
    </lineage>
</organism>
<dbReference type="GO" id="GO:0004601">
    <property type="term" value="F:peroxidase activity"/>
    <property type="evidence" value="ECO:0007669"/>
    <property type="project" value="InterPro"/>
</dbReference>
<dbReference type="PRINTS" id="PR00458">
    <property type="entry name" value="PEROXIDASE"/>
</dbReference>
<keyword evidence="1" id="KW-0560">Oxidoreductase</keyword>
<dbReference type="GO" id="GO:0034599">
    <property type="term" value="P:cellular response to oxidative stress"/>
    <property type="evidence" value="ECO:0007669"/>
    <property type="project" value="InterPro"/>
</dbReference>
<evidence type="ECO:0000313" key="6">
    <source>
        <dbReference type="Proteomes" id="UP000041254"/>
    </source>
</evidence>
<dbReference type="Gene3D" id="1.10.520.10">
    <property type="match status" value="3"/>
</dbReference>
<evidence type="ECO:0000256" key="1">
    <source>
        <dbReference type="ARBA" id="ARBA00023002"/>
    </source>
</evidence>
<dbReference type="Proteomes" id="UP000041254">
    <property type="component" value="Unassembled WGS sequence"/>
</dbReference>
<evidence type="ECO:0000256" key="2">
    <source>
        <dbReference type="RuleBase" id="RU004241"/>
    </source>
</evidence>
<evidence type="ECO:0000313" key="5">
    <source>
        <dbReference type="EMBL" id="CEM12648.1"/>
    </source>
</evidence>
<sequence length="907" mass="98943">MSTLWKLTQMCCDIAGNTTPTMNGQHMNEEVVREMRRQTFRDCRAELAKLINETNCHPIMVRLAWHDAGTYDCKTAVGGANGSIRFEPEINHGANAGLKKGLELLQLIKDKFLDVSWADLIQMASATAIELAGGPRIPMKYGRLDVFGGADCPPEGNLPAGGAPWPAGADGPQKHIRDIFYRMGFGDKEIVALSGAHTLGRARTDRSGFGAGDEGSKYTAGDVKPRGDGQEGYGNPGGKSWTPNWLKFDNSYFTVLKDKMNGDLLALDTDKCLFEDAAFKPFAEKYAADESAFFKDYAMAHKALSELGSKWEPADGMYIDPPTVERLQECQEVLKKMVDEVNCHPILIRLAWHDSGTYDAKMPMTDWPNCGGANGSIRFEPEINHGANAGLQNALNLLKPIKASFPEISWADLMQMASATAIEVAGGPKIPMRYGRLDAWAPKNCPKEGNLPAGGAPWPGSASTPQQHLRDVFHRMGLSDKDIVALSGAHTLGRAYKFRSGFGLDEKGCKYTTGKCLVRKDGKEGHGQTDGGQSWTPKWLSFDNSYFTYCKQKGGEDLLSLDTDQCLFEDAAFKPFAEKYATDESAFFKDYAQSHHLLSELGSKFYPAEGIAIDPPTPERLRQCKEALSKLIDEKNCHPIMVRLGWHDAGTFTKAIGIEHWPRCGGANGSIRFEPEIAHGCNAGLAKALELLQPIKKEFFDVSWADLMQMASATAIELAGGPKIPMKYGRIDAVSGRDCTPEGTLPAGGAPWPGKAKSAPEHLRDIFYRMGLGDKEIVALSGAHTIGRARTDRSGFGAGDECTKFTKGGAKPRGDGKPGMGHAGGQSWTEKWLAFDNSYFKVVKDKVDGDLLALDTDKCLFEDAAFKPFAEKYAASQDDFFKDYAMAHKALSELGSKFIPAEGISIA</sequence>
<dbReference type="STRING" id="1169540.A0A0G4FGS3"/>
<dbReference type="InParanoid" id="A0A0G4FGS3"/>
<comment type="similarity">
    <text evidence="2">Belongs to the peroxidase family.</text>
</comment>
<dbReference type="SUPFAM" id="SSF48113">
    <property type="entry name" value="Heme-dependent peroxidases"/>
    <property type="match status" value="3"/>
</dbReference>
<feature type="region of interest" description="Disordered" evidence="3">
    <location>
        <begin position="204"/>
        <end position="240"/>
    </location>
</feature>
<dbReference type="InterPro" id="IPR019793">
    <property type="entry name" value="Peroxidases_heam-ligand_BS"/>
</dbReference>
<keyword evidence="6" id="KW-1185">Reference proteome</keyword>
<dbReference type="Gene3D" id="1.10.420.10">
    <property type="entry name" value="Peroxidase, domain 2"/>
    <property type="match status" value="3"/>
</dbReference>
<gene>
    <name evidence="5" type="ORF">Vbra_15383</name>
</gene>
<dbReference type="PANTHER" id="PTHR31356:SF66">
    <property type="entry name" value="CATALASE-PEROXIDASE"/>
    <property type="match status" value="1"/>
</dbReference>
<dbReference type="PROSITE" id="PS00435">
    <property type="entry name" value="PEROXIDASE_1"/>
    <property type="match status" value="3"/>
</dbReference>
<accession>A0A0G4FGS3</accession>
<feature type="domain" description="Plant heme peroxidase family profile" evidence="4">
    <location>
        <begin position="60"/>
        <end position="334"/>
    </location>
</feature>
<dbReference type="PROSITE" id="PS50873">
    <property type="entry name" value="PEROXIDASE_4"/>
    <property type="match status" value="3"/>
</dbReference>
<feature type="domain" description="Plant heme peroxidase family profile" evidence="4">
    <location>
        <begin position="702"/>
        <end position="907"/>
    </location>
</feature>
<protein>
    <recommendedName>
        <fullName evidence="4">Plant heme peroxidase family profile domain-containing protein</fullName>
    </recommendedName>
</protein>
<dbReference type="Pfam" id="PF00141">
    <property type="entry name" value="peroxidase"/>
    <property type="match status" value="3"/>
</dbReference>
<reference evidence="5 6" key="1">
    <citation type="submission" date="2014-11" db="EMBL/GenBank/DDBJ databases">
        <authorList>
            <person name="Zhu J."/>
            <person name="Qi W."/>
            <person name="Song R."/>
        </authorList>
    </citation>
    <scope>NUCLEOTIDE SEQUENCE [LARGE SCALE GENOMIC DNA]</scope>
</reference>
<dbReference type="PANTHER" id="PTHR31356">
    <property type="entry name" value="THYLAKOID LUMENAL 29 KDA PROTEIN, CHLOROPLASTIC-RELATED"/>
    <property type="match status" value="1"/>
</dbReference>
<dbReference type="InterPro" id="IPR002016">
    <property type="entry name" value="Haem_peroxidase"/>
</dbReference>
<dbReference type="AlphaFoldDB" id="A0A0G4FGS3"/>
<dbReference type="OrthoDB" id="2859658at2759"/>